<reference evidence="1" key="1">
    <citation type="submission" date="2018-05" db="EMBL/GenBank/DDBJ databases">
        <authorList>
            <person name="Lanie J.A."/>
            <person name="Ng W.-L."/>
            <person name="Kazmierczak K.M."/>
            <person name="Andrzejewski T.M."/>
            <person name="Davidsen T.M."/>
            <person name="Wayne K.J."/>
            <person name="Tettelin H."/>
            <person name="Glass J.I."/>
            <person name="Rusch D."/>
            <person name="Podicherti R."/>
            <person name="Tsui H.-C.T."/>
            <person name="Winkler M.E."/>
        </authorList>
    </citation>
    <scope>NUCLEOTIDE SEQUENCE</scope>
</reference>
<feature type="non-terminal residue" evidence="1">
    <location>
        <position position="61"/>
    </location>
</feature>
<proteinExistence type="predicted"/>
<dbReference type="AlphaFoldDB" id="A0A382Z9Q5"/>
<accession>A0A382Z9Q5</accession>
<sequence length="61" mass="6918">MSSDTSRLGELQSALRTKMDDNQTIADSFKVEDDVLIVDQERKSAFDKNMVDIKELQGLIK</sequence>
<gene>
    <name evidence="1" type="ORF">METZ01_LOCUS445090</name>
</gene>
<protein>
    <submittedName>
        <fullName evidence="1">Uncharacterized protein</fullName>
    </submittedName>
</protein>
<organism evidence="1">
    <name type="scientific">marine metagenome</name>
    <dbReference type="NCBI Taxonomy" id="408172"/>
    <lineage>
        <taxon>unclassified sequences</taxon>
        <taxon>metagenomes</taxon>
        <taxon>ecological metagenomes</taxon>
    </lineage>
</organism>
<name>A0A382Z9Q5_9ZZZZ</name>
<dbReference type="EMBL" id="UINC01182178">
    <property type="protein sequence ID" value="SVD92236.1"/>
    <property type="molecule type" value="Genomic_DNA"/>
</dbReference>
<evidence type="ECO:0000313" key="1">
    <source>
        <dbReference type="EMBL" id="SVD92236.1"/>
    </source>
</evidence>